<dbReference type="GO" id="GO:0046872">
    <property type="term" value="F:metal ion binding"/>
    <property type="evidence" value="ECO:0007669"/>
    <property type="project" value="UniProtKB-KW"/>
</dbReference>
<dbReference type="SFLD" id="SFLDG01082">
    <property type="entry name" value="B12-binding_domain_containing"/>
    <property type="match status" value="1"/>
</dbReference>
<evidence type="ECO:0000256" key="2">
    <source>
        <dbReference type="ARBA" id="ARBA00022485"/>
    </source>
</evidence>
<dbReference type="GO" id="GO:0035599">
    <property type="term" value="F:aspartic acid methylthiotransferase activity"/>
    <property type="evidence" value="ECO:0007669"/>
    <property type="project" value="TreeGrafter"/>
</dbReference>
<keyword evidence="7" id="KW-0408">Iron</keyword>
<dbReference type="PROSITE" id="PS51449">
    <property type="entry name" value="MTTASE_N"/>
    <property type="match status" value="1"/>
</dbReference>
<dbReference type="KEGG" id="paa:Paes_1790"/>
<dbReference type="NCBIfam" id="TIGR00089">
    <property type="entry name" value="MiaB/RimO family radical SAM methylthiotransferase"/>
    <property type="match status" value="1"/>
</dbReference>
<keyword evidence="6" id="KW-0479">Metal-binding</keyword>
<evidence type="ECO:0000256" key="5">
    <source>
        <dbReference type="ARBA" id="ARBA00022691"/>
    </source>
</evidence>
<evidence type="ECO:0000256" key="7">
    <source>
        <dbReference type="ARBA" id="ARBA00023004"/>
    </source>
</evidence>
<dbReference type="PANTHER" id="PTHR43837">
    <property type="entry name" value="RIBOSOMAL PROTEIN S12 METHYLTHIOTRANSFERASE RIMO"/>
    <property type="match status" value="1"/>
</dbReference>
<dbReference type="SUPFAM" id="SSF102114">
    <property type="entry name" value="Radical SAM enzymes"/>
    <property type="match status" value="1"/>
</dbReference>
<protein>
    <submittedName>
        <fullName evidence="11">RNA modification enzyme, MiaB family</fullName>
    </submittedName>
</protein>
<dbReference type="InterPro" id="IPR006638">
    <property type="entry name" value="Elp3/MiaA/NifB-like_rSAM"/>
</dbReference>
<dbReference type="InterPro" id="IPR007197">
    <property type="entry name" value="rSAM"/>
</dbReference>
<dbReference type="AlphaFoldDB" id="B4S411"/>
<dbReference type="GO" id="GO:0006400">
    <property type="term" value="P:tRNA modification"/>
    <property type="evidence" value="ECO:0007669"/>
    <property type="project" value="InterPro"/>
</dbReference>
<evidence type="ECO:0000259" key="9">
    <source>
        <dbReference type="PROSITE" id="PS51449"/>
    </source>
</evidence>
<dbReference type="STRING" id="290512.Paes_1790"/>
<feature type="domain" description="MTTase N-terminal" evidence="9">
    <location>
        <begin position="9"/>
        <end position="121"/>
    </location>
</feature>
<proteinExistence type="predicted"/>
<reference evidence="11" key="1">
    <citation type="submission" date="2008-06" db="EMBL/GenBank/DDBJ databases">
        <title>Complete sequence of chromosome of Prosthecochloris aestuarii DSM 271.</title>
        <authorList>
            <consortium name="US DOE Joint Genome Institute"/>
            <person name="Lucas S."/>
            <person name="Copeland A."/>
            <person name="Lapidus A."/>
            <person name="Glavina del Rio T."/>
            <person name="Dalin E."/>
            <person name="Tice H."/>
            <person name="Bruce D."/>
            <person name="Goodwin L."/>
            <person name="Pitluck S."/>
            <person name="Schmutz J."/>
            <person name="Larimer F."/>
            <person name="Land M."/>
            <person name="Hauser L."/>
            <person name="Kyrpides N."/>
            <person name="Anderson I."/>
            <person name="Liu Z."/>
            <person name="Li T."/>
            <person name="Zhao F."/>
            <person name="Overmann J."/>
            <person name="Bryant D.A."/>
            <person name="Richardson P."/>
        </authorList>
    </citation>
    <scope>NUCLEOTIDE SEQUENCE [LARGE SCALE GENOMIC DNA]</scope>
    <source>
        <strain evidence="11">DSM 271</strain>
    </source>
</reference>
<dbReference type="GO" id="GO:0005829">
    <property type="term" value="C:cytosol"/>
    <property type="evidence" value="ECO:0007669"/>
    <property type="project" value="TreeGrafter"/>
</dbReference>
<dbReference type="Gene3D" id="3.80.30.20">
    <property type="entry name" value="tm_1862 like domain"/>
    <property type="match status" value="1"/>
</dbReference>
<evidence type="ECO:0000256" key="3">
    <source>
        <dbReference type="ARBA" id="ARBA00022490"/>
    </source>
</evidence>
<keyword evidence="12" id="KW-1185">Reference proteome</keyword>
<keyword evidence="3" id="KW-0963">Cytoplasm</keyword>
<dbReference type="InterPro" id="IPR023404">
    <property type="entry name" value="rSAM_horseshoe"/>
</dbReference>
<evidence type="ECO:0000256" key="1">
    <source>
        <dbReference type="ARBA" id="ARBA00001966"/>
    </source>
</evidence>
<dbReference type="Proteomes" id="UP000002725">
    <property type="component" value="Chromosome"/>
</dbReference>
<dbReference type="PROSITE" id="PS51918">
    <property type="entry name" value="RADICAL_SAM"/>
    <property type="match status" value="1"/>
</dbReference>
<dbReference type="InterPro" id="IPR005839">
    <property type="entry name" value="Methylthiotransferase"/>
</dbReference>
<organism evidence="11 12">
    <name type="scientific">Prosthecochloris aestuarii (strain DSM 271 / SK 413)</name>
    <dbReference type="NCBI Taxonomy" id="290512"/>
    <lineage>
        <taxon>Bacteria</taxon>
        <taxon>Pseudomonadati</taxon>
        <taxon>Chlorobiota</taxon>
        <taxon>Chlorobiia</taxon>
        <taxon>Chlorobiales</taxon>
        <taxon>Chlorobiaceae</taxon>
        <taxon>Prosthecochloris</taxon>
    </lineage>
</organism>
<dbReference type="SMART" id="SM00729">
    <property type="entry name" value="Elp3"/>
    <property type="match status" value="1"/>
</dbReference>
<keyword evidence="4" id="KW-0808">Transferase</keyword>
<dbReference type="HOGENOM" id="CLU_018697_1_0_10"/>
<dbReference type="Pfam" id="PF00919">
    <property type="entry name" value="UPF0004"/>
    <property type="match status" value="1"/>
</dbReference>
<dbReference type="EMBL" id="CP001108">
    <property type="protein sequence ID" value="ACF46803.1"/>
    <property type="molecule type" value="Genomic_DNA"/>
</dbReference>
<feature type="domain" description="Radical SAM core" evidence="10">
    <location>
        <begin position="147"/>
        <end position="378"/>
    </location>
</feature>
<dbReference type="InterPro" id="IPR005840">
    <property type="entry name" value="Ribosomal_uS12_MeSTrfase_RimO"/>
</dbReference>
<evidence type="ECO:0000256" key="4">
    <source>
        <dbReference type="ARBA" id="ARBA00022679"/>
    </source>
</evidence>
<accession>B4S411</accession>
<dbReference type="GO" id="GO:0051539">
    <property type="term" value="F:4 iron, 4 sulfur cluster binding"/>
    <property type="evidence" value="ECO:0007669"/>
    <property type="project" value="UniProtKB-KW"/>
</dbReference>
<dbReference type="PANTHER" id="PTHR43837:SF1">
    <property type="entry name" value="RIBOSOMAL PROTEIN US12 METHYLTHIOTRANSFERASE RIMO"/>
    <property type="match status" value="1"/>
</dbReference>
<dbReference type="InterPro" id="IPR058240">
    <property type="entry name" value="rSAM_sf"/>
</dbReference>
<keyword evidence="8" id="KW-0411">Iron-sulfur</keyword>
<dbReference type="InterPro" id="IPR013848">
    <property type="entry name" value="Methylthiotransferase_N"/>
</dbReference>
<evidence type="ECO:0000313" key="12">
    <source>
        <dbReference type="Proteomes" id="UP000002725"/>
    </source>
</evidence>
<dbReference type="Pfam" id="PF04055">
    <property type="entry name" value="Radical_SAM"/>
    <property type="match status" value="1"/>
</dbReference>
<gene>
    <name evidence="11" type="ordered locus">Paes_1790</name>
</gene>
<dbReference type="Gene3D" id="3.40.50.12160">
    <property type="entry name" value="Methylthiotransferase, N-terminal domain"/>
    <property type="match status" value="1"/>
</dbReference>
<keyword evidence="5" id="KW-0949">S-adenosyl-L-methionine</keyword>
<evidence type="ECO:0000259" key="10">
    <source>
        <dbReference type="PROSITE" id="PS51918"/>
    </source>
</evidence>
<dbReference type="InterPro" id="IPR038135">
    <property type="entry name" value="Methylthiotransferase_N_sf"/>
</dbReference>
<dbReference type="SFLD" id="SFLDS00029">
    <property type="entry name" value="Radical_SAM"/>
    <property type="match status" value="1"/>
</dbReference>
<sequence length="452" mass="50018">MVKKRDRIKTIFAVTLGCKLNYAETSSILERFVKCGWRIASKDEQPDVVVVHTCAVTGQAEQKSRQQIRRMIRTYPASRIVVIGCYAQLSPERIENIEGVDVILGSKGKFDIEKYCAAEETGVFIDVAPVASIASPVPAHSLIEKREMGRSRAFLKIQDGCDYGCGYCAIPLARGRSLSIDPDVVLDGARALAGAGYCEIVLTGVNIAAYRFGELDFAGLLRLLDQVDVQRIRVSSIEPDCLTDELIDVVASSQRIMPHFHLPLQGGSDVVLRSMARRYTTAYYRDRLFRAVRRISGCAVGADVMTGYPGETGEDFQSAYDFIASLPLAYLHIFTCSIRPGTALARQVQSGLRQPVAHDIVRHRSRLLRELGERKKREFLASCVGREVNVLIEECSCGEGSELFCSGYTPHYIRVRIAIEGSLSTDPLIGRERRVKVLNVSGDLDLEGIFVT</sequence>
<comment type="cofactor">
    <cofactor evidence="1">
        <name>[4Fe-4S] cluster</name>
        <dbReference type="ChEBI" id="CHEBI:49883"/>
    </cofactor>
</comment>
<evidence type="ECO:0000313" key="11">
    <source>
        <dbReference type="EMBL" id="ACF46803.1"/>
    </source>
</evidence>
<dbReference type="RefSeq" id="WP_012506336.1">
    <property type="nucleotide sequence ID" value="NC_011059.1"/>
</dbReference>
<evidence type="ECO:0000256" key="6">
    <source>
        <dbReference type="ARBA" id="ARBA00022723"/>
    </source>
</evidence>
<name>B4S411_PROA2</name>
<keyword evidence="2" id="KW-0004">4Fe-4S</keyword>
<evidence type="ECO:0000256" key="8">
    <source>
        <dbReference type="ARBA" id="ARBA00023014"/>
    </source>
</evidence>
<dbReference type="eggNOG" id="COG0621">
    <property type="taxonomic scope" value="Bacteria"/>
</dbReference>